<dbReference type="Proteomes" id="UP000593572">
    <property type="component" value="Unassembled WGS sequence"/>
</dbReference>
<proteinExistence type="predicted"/>
<accession>A0A7J8MB07</accession>
<evidence type="ECO:0000313" key="1">
    <source>
        <dbReference type="EMBL" id="MBA0561864.1"/>
    </source>
</evidence>
<comment type="caution">
    <text evidence="1">The sequence shown here is derived from an EMBL/GenBank/DDBJ whole genome shotgun (WGS) entry which is preliminary data.</text>
</comment>
<sequence>MVATLAFWGGARCFPP</sequence>
<dbReference type="EMBL" id="JABEZX010000007">
    <property type="protein sequence ID" value="MBA0561864.1"/>
    <property type="molecule type" value="Genomic_DNA"/>
</dbReference>
<reference evidence="1 2" key="1">
    <citation type="journal article" date="2019" name="Genome Biol. Evol.">
        <title>Insights into the evolution of the New World diploid cottons (Gossypium, subgenus Houzingenia) based on genome sequencing.</title>
        <authorList>
            <person name="Grover C.E."/>
            <person name="Arick M.A. 2nd"/>
            <person name="Thrash A."/>
            <person name="Conover J.L."/>
            <person name="Sanders W.S."/>
            <person name="Peterson D.G."/>
            <person name="Frelichowski J.E."/>
            <person name="Scheffler J.A."/>
            <person name="Scheffler B.E."/>
            <person name="Wendel J.F."/>
        </authorList>
    </citation>
    <scope>NUCLEOTIDE SEQUENCE [LARGE SCALE GENOMIC DNA]</scope>
    <source>
        <strain evidence="1">157</strain>
        <tissue evidence="1">Leaf</tissue>
    </source>
</reference>
<evidence type="ECO:0000313" key="2">
    <source>
        <dbReference type="Proteomes" id="UP000593572"/>
    </source>
</evidence>
<gene>
    <name evidence="1" type="ORF">Golob_018660</name>
</gene>
<keyword evidence="2" id="KW-1185">Reference proteome</keyword>
<protein>
    <submittedName>
        <fullName evidence="1">Uncharacterized protein</fullName>
    </submittedName>
</protein>
<organism evidence="1 2">
    <name type="scientific">Gossypium lobatum</name>
    <dbReference type="NCBI Taxonomy" id="34289"/>
    <lineage>
        <taxon>Eukaryota</taxon>
        <taxon>Viridiplantae</taxon>
        <taxon>Streptophyta</taxon>
        <taxon>Embryophyta</taxon>
        <taxon>Tracheophyta</taxon>
        <taxon>Spermatophyta</taxon>
        <taxon>Magnoliopsida</taxon>
        <taxon>eudicotyledons</taxon>
        <taxon>Gunneridae</taxon>
        <taxon>Pentapetalae</taxon>
        <taxon>rosids</taxon>
        <taxon>malvids</taxon>
        <taxon>Malvales</taxon>
        <taxon>Malvaceae</taxon>
        <taxon>Malvoideae</taxon>
        <taxon>Gossypium</taxon>
    </lineage>
</organism>
<name>A0A7J8MB07_9ROSI</name>
<dbReference type="AlphaFoldDB" id="A0A7J8MB07"/>